<dbReference type="EMBL" id="FSRM01000002">
    <property type="protein sequence ID" value="SIO54463.1"/>
    <property type="molecule type" value="Genomic_DNA"/>
</dbReference>
<gene>
    <name evidence="2" type="ORF">SAMN05444168_6842</name>
</gene>
<dbReference type="OrthoDB" id="8253226at2"/>
<evidence type="ECO:0000313" key="2">
    <source>
        <dbReference type="EMBL" id="SIO54463.1"/>
    </source>
</evidence>
<dbReference type="Pfam" id="PF12770">
    <property type="entry name" value="CHAT"/>
    <property type="match status" value="1"/>
</dbReference>
<sequence>MGQKILFVSSNPTDTQPLRLDKEVREIEEGLRRSNKRDQFNLIKVFAARIEDLRRSLLDHSPQIVHFSGHGDGADGIVLENSDGQARQIPNDALADLFRLCSDHLECVILNACYSDMQATQICEYIPYVVGMSASVSDDAATEFAVAFYDALGAGKSIEVAYQFGRNAIALKGIPEHLTPVLKIKELSVADKLRLKLGRGPADNIVSDVSILESDFSSWHRGDDTVVRYSARKEDDGIRMSYRLSYLDLFHAGGPIAQLSYLSPTFCPFQWDFPTLDFKVLNNSPKTLFLTEVIFDIVESRPDYQPLFTVKRDVQQRYAGELLLVNEGWCDLVDLTISFNLLPGEISESIVPDSPYRHSIFLPQLSDQAQIDITQAFEQEGVNIAGLISLSNGQWEDKETFVIQSTDGSSEKISSTALEAREKQYLDRFSDNVGTLGGEISFASASAPREFRSVKFLLLFI</sequence>
<dbReference type="RefSeq" id="WP_074268598.1">
    <property type="nucleotide sequence ID" value="NZ_FSRM01000002.1"/>
</dbReference>
<evidence type="ECO:0000259" key="1">
    <source>
        <dbReference type="Pfam" id="PF12770"/>
    </source>
</evidence>
<evidence type="ECO:0000313" key="3">
    <source>
        <dbReference type="Proteomes" id="UP000184693"/>
    </source>
</evidence>
<accession>A0A1N6KDD4</accession>
<protein>
    <submittedName>
        <fullName evidence="2">CHAT domain-containing protein</fullName>
    </submittedName>
</protein>
<name>A0A1N6KDD4_9BURK</name>
<organism evidence="2 3">
    <name type="scientific">Paraburkholderia phenazinium</name>
    <dbReference type="NCBI Taxonomy" id="60549"/>
    <lineage>
        <taxon>Bacteria</taxon>
        <taxon>Pseudomonadati</taxon>
        <taxon>Pseudomonadota</taxon>
        <taxon>Betaproteobacteria</taxon>
        <taxon>Burkholderiales</taxon>
        <taxon>Burkholderiaceae</taxon>
        <taxon>Paraburkholderia</taxon>
    </lineage>
</organism>
<feature type="domain" description="CHAT" evidence="1">
    <location>
        <begin position="8"/>
        <end position="162"/>
    </location>
</feature>
<dbReference type="Proteomes" id="UP000184693">
    <property type="component" value="Unassembled WGS sequence"/>
</dbReference>
<dbReference type="AlphaFoldDB" id="A0A1N6KDD4"/>
<proteinExistence type="predicted"/>
<reference evidence="2 3" key="1">
    <citation type="submission" date="2016-11" db="EMBL/GenBank/DDBJ databases">
        <authorList>
            <person name="Jaros S."/>
            <person name="Januszkiewicz K."/>
            <person name="Wedrychowicz H."/>
        </authorList>
    </citation>
    <scope>NUCLEOTIDE SEQUENCE [LARGE SCALE GENOMIC DNA]</scope>
    <source>
        <strain evidence="2 3">GAS86</strain>
    </source>
</reference>
<dbReference type="InterPro" id="IPR024983">
    <property type="entry name" value="CHAT_dom"/>
</dbReference>